<protein>
    <submittedName>
        <fullName evidence="2">Uncharacterized protein</fullName>
    </submittedName>
</protein>
<comment type="caution">
    <text evidence="2">The sequence shown here is derived from an EMBL/GenBank/DDBJ whole genome shotgun (WGS) entry which is preliminary data.</text>
</comment>
<feature type="compositionally biased region" description="Basic and acidic residues" evidence="1">
    <location>
        <begin position="102"/>
        <end position="117"/>
    </location>
</feature>
<evidence type="ECO:0000313" key="3">
    <source>
        <dbReference type="Proteomes" id="UP000265618"/>
    </source>
</evidence>
<feature type="region of interest" description="Disordered" evidence="1">
    <location>
        <begin position="83"/>
        <end position="117"/>
    </location>
</feature>
<proteinExistence type="predicted"/>
<keyword evidence="3" id="KW-1185">Reference proteome</keyword>
<accession>A0A391NPA4</accession>
<name>A0A391NPA4_9EUKA</name>
<dbReference type="Proteomes" id="UP000265618">
    <property type="component" value="Unassembled WGS sequence"/>
</dbReference>
<reference evidence="2 3" key="1">
    <citation type="journal article" date="2018" name="PLoS ONE">
        <title>The draft genome of Kipferlia bialata reveals reductive genome evolution in fornicate parasites.</title>
        <authorList>
            <person name="Tanifuji G."/>
            <person name="Takabayashi S."/>
            <person name="Kume K."/>
            <person name="Takagi M."/>
            <person name="Nakayama T."/>
            <person name="Kamikawa R."/>
            <person name="Inagaki Y."/>
            <person name="Hashimoto T."/>
        </authorList>
    </citation>
    <scope>NUCLEOTIDE SEQUENCE [LARGE SCALE GENOMIC DNA]</scope>
    <source>
        <strain evidence="2">NY0173</strain>
    </source>
</reference>
<organism evidence="2 3">
    <name type="scientific">Kipferlia bialata</name>
    <dbReference type="NCBI Taxonomy" id="797122"/>
    <lineage>
        <taxon>Eukaryota</taxon>
        <taxon>Metamonada</taxon>
        <taxon>Carpediemonas-like organisms</taxon>
        <taxon>Kipferlia</taxon>
    </lineage>
</organism>
<evidence type="ECO:0000313" key="2">
    <source>
        <dbReference type="EMBL" id="GCA62166.1"/>
    </source>
</evidence>
<sequence length="117" mass="13703">MVFDRDRYWYELRDARSTGVKAMTVPVGDSAALVLDHHRAGVRSRCLSLLITLDESLLYPHWGMGWAQMDKWRCREDYDEASEQDKEAVELGEAETGYPENSEEREQRKERTTGFWD</sequence>
<dbReference type="AlphaFoldDB" id="A0A391NPA4"/>
<gene>
    <name evidence="2" type="ORF">KIPB_001683</name>
</gene>
<evidence type="ECO:0000256" key="1">
    <source>
        <dbReference type="SAM" id="MobiDB-lite"/>
    </source>
</evidence>
<dbReference type="EMBL" id="BDIP01000248">
    <property type="protein sequence ID" value="GCA62166.1"/>
    <property type="molecule type" value="Genomic_DNA"/>
</dbReference>